<keyword evidence="2" id="KW-0238">DNA-binding</keyword>
<dbReference type="SMART" id="SM00342">
    <property type="entry name" value="HTH_ARAC"/>
    <property type="match status" value="1"/>
</dbReference>
<protein>
    <submittedName>
        <fullName evidence="5">Helix-turn-helix domain-containing protein</fullName>
    </submittedName>
</protein>
<accession>A0ABX1X1Z9</accession>
<dbReference type="Gene3D" id="2.60.120.10">
    <property type="entry name" value="Jelly Rolls"/>
    <property type="match status" value="1"/>
</dbReference>
<evidence type="ECO:0000313" key="5">
    <source>
        <dbReference type="EMBL" id="NOU62442.1"/>
    </source>
</evidence>
<evidence type="ECO:0000313" key="6">
    <source>
        <dbReference type="Proteomes" id="UP000653578"/>
    </source>
</evidence>
<dbReference type="InterPro" id="IPR009057">
    <property type="entry name" value="Homeodomain-like_sf"/>
</dbReference>
<proteinExistence type="predicted"/>
<dbReference type="InterPro" id="IPR018060">
    <property type="entry name" value="HTH_AraC"/>
</dbReference>
<dbReference type="Pfam" id="PF02311">
    <property type="entry name" value="AraC_binding"/>
    <property type="match status" value="1"/>
</dbReference>
<dbReference type="InterPro" id="IPR020449">
    <property type="entry name" value="Tscrpt_reg_AraC-type_HTH"/>
</dbReference>
<dbReference type="InterPro" id="IPR014710">
    <property type="entry name" value="RmlC-like_jellyroll"/>
</dbReference>
<dbReference type="SUPFAM" id="SSF51215">
    <property type="entry name" value="Regulatory protein AraC"/>
    <property type="match status" value="1"/>
</dbReference>
<dbReference type="PANTHER" id="PTHR43280">
    <property type="entry name" value="ARAC-FAMILY TRANSCRIPTIONAL REGULATOR"/>
    <property type="match status" value="1"/>
</dbReference>
<gene>
    <name evidence="5" type="ORF">GC096_00080</name>
</gene>
<evidence type="ECO:0000259" key="4">
    <source>
        <dbReference type="PROSITE" id="PS01124"/>
    </source>
</evidence>
<organism evidence="5 6">
    <name type="scientific">Paenibacillus plantarum</name>
    <dbReference type="NCBI Taxonomy" id="2654975"/>
    <lineage>
        <taxon>Bacteria</taxon>
        <taxon>Bacillati</taxon>
        <taxon>Bacillota</taxon>
        <taxon>Bacilli</taxon>
        <taxon>Bacillales</taxon>
        <taxon>Paenibacillaceae</taxon>
        <taxon>Paenibacillus</taxon>
    </lineage>
</organism>
<dbReference type="InterPro" id="IPR003313">
    <property type="entry name" value="AraC-bd"/>
</dbReference>
<keyword evidence="3" id="KW-0804">Transcription</keyword>
<evidence type="ECO:0000256" key="2">
    <source>
        <dbReference type="ARBA" id="ARBA00023125"/>
    </source>
</evidence>
<dbReference type="InterPro" id="IPR037923">
    <property type="entry name" value="HTH-like"/>
</dbReference>
<dbReference type="SUPFAM" id="SSF46689">
    <property type="entry name" value="Homeodomain-like"/>
    <property type="match status" value="2"/>
</dbReference>
<evidence type="ECO:0000256" key="3">
    <source>
        <dbReference type="ARBA" id="ARBA00023163"/>
    </source>
</evidence>
<comment type="caution">
    <text evidence="5">The sequence shown here is derived from an EMBL/GenBank/DDBJ whole genome shotgun (WGS) entry which is preliminary data.</text>
</comment>
<dbReference type="Proteomes" id="UP000653578">
    <property type="component" value="Unassembled WGS sequence"/>
</dbReference>
<keyword evidence="1" id="KW-0805">Transcription regulation</keyword>
<dbReference type="PRINTS" id="PR00032">
    <property type="entry name" value="HTHARAC"/>
</dbReference>
<evidence type="ECO:0000256" key="1">
    <source>
        <dbReference type="ARBA" id="ARBA00023015"/>
    </source>
</evidence>
<dbReference type="InterPro" id="IPR018062">
    <property type="entry name" value="HTH_AraC-typ_CS"/>
</dbReference>
<reference evidence="5 6" key="1">
    <citation type="submission" date="2019-10" db="EMBL/GenBank/DDBJ databases">
        <title>Description of Paenibacillus humi sp. nov.</title>
        <authorList>
            <person name="Carlier A."/>
            <person name="Qi S."/>
        </authorList>
    </citation>
    <scope>NUCLEOTIDE SEQUENCE [LARGE SCALE GENOMIC DNA]</scope>
    <source>
        <strain evidence="5 6">LMG 31461</strain>
    </source>
</reference>
<feature type="domain" description="HTH araC/xylS-type" evidence="4">
    <location>
        <begin position="190"/>
        <end position="288"/>
    </location>
</feature>
<sequence length="289" mass="33426">MERSVNMRKAVVPYRYMIDEFLTPSFHFSISEYEVSRFHDLHGHEFFEMEIILSGKGTQILNGESSQLTPGSVYLLTPVDFHTITPDPGFPLRLINLKFTEEWLDEELRLLLFSQPNRLSVCCEGEHLADIAKECRRLLAESTESRIGKKQAIRATLDRLLVDLLRMIPTDPHPVLENTSIYVPGRIKLRKALNYIDFHFREPITLKQAAAHTPWSPNYFSEKFSTIIGQSFQQYVQEHRLQYAHRLLHNSSLPVTEIALASGFNSLPYFIRCFKSKYGLSPRAGRRVL</sequence>
<name>A0ABX1X1Z9_9BACL</name>
<dbReference type="PROSITE" id="PS01124">
    <property type="entry name" value="HTH_ARAC_FAMILY_2"/>
    <property type="match status" value="1"/>
</dbReference>
<dbReference type="Pfam" id="PF12833">
    <property type="entry name" value="HTH_18"/>
    <property type="match status" value="1"/>
</dbReference>
<dbReference type="PANTHER" id="PTHR43280:SF2">
    <property type="entry name" value="HTH-TYPE TRANSCRIPTIONAL REGULATOR EXSA"/>
    <property type="match status" value="1"/>
</dbReference>
<dbReference type="Gene3D" id="1.10.10.60">
    <property type="entry name" value="Homeodomain-like"/>
    <property type="match status" value="2"/>
</dbReference>
<dbReference type="EMBL" id="WHNY01000004">
    <property type="protein sequence ID" value="NOU62442.1"/>
    <property type="molecule type" value="Genomic_DNA"/>
</dbReference>
<keyword evidence="6" id="KW-1185">Reference proteome</keyword>
<dbReference type="PROSITE" id="PS00041">
    <property type="entry name" value="HTH_ARAC_FAMILY_1"/>
    <property type="match status" value="1"/>
</dbReference>